<reference evidence="1 2" key="1">
    <citation type="journal article" date="2024" name="Nat. Commun.">
        <title>Phylogenomics reveals the evolutionary origins of lichenization in chlorophyte algae.</title>
        <authorList>
            <person name="Puginier C."/>
            <person name="Libourel C."/>
            <person name="Otte J."/>
            <person name="Skaloud P."/>
            <person name="Haon M."/>
            <person name="Grisel S."/>
            <person name="Petersen M."/>
            <person name="Berrin J.G."/>
            <person name="Delaux P.M."/>
            <person name="Dal Grande F."/>
            <person name="Keller J."/>
        </authorList>
    </citation>
    <scope>NUCLEOTIDE SEQUENCE [LARGE SCALE GENOMIC DNA]</scope>
    <source>
        <strain evidence="1 2">SAG 216-7</strain>
    </source>
</reference>
<evidence type="ECO:0000313" key="1">
    <source>
        <dbReference type="EMBL" id="KAK9902631.1"/>
    </source>
</evidence>
<keyword evidence="2" id="KW-1185">Reference proteome</keyword>
<gene>
    <name evidence="1" type="ORF">WJX75_000589</name>
</gene>
<evidence type="ECO:0000313" key="2">
    <source>
        <dbReference type="Proteomes" id="UP001491310"/>
    </source>
</evidence>
<protein>
    <submittedName>
        <fullName evidence="1">Uncharacterized protein</fullName>
    </submittedName>
</protein>
<organism evidence="1 2">
    <name type="scientific">Coccomyxa subellipsoidea</name>
    <dbReference type="NCBI Taxonomy" id="248742"/>
    <lineage>
        <taxon>Eukaryota</taxon>
        <taxon>Viridiplantae</taxon>
        <taxon>Chlorophyta</taxon>
        <taxon>core chlorophytes</taxon>
        <taxon>Trebouxiophyceae</taxon>
        <taxon>Trebouxiophyceae incertae sedis</taxon>
        <taxon>Coccomyxaceae</taxon>
        <taxon>Coccomyxa</taxon>
    </lineage>
</organism>
<dbReference type="Proteomes" id="UP001491310">
    <property type="component" value="Unassembled WGS sequence"/>
</dbReference>
<dbReference type="EMBL" id="JALJOT010000015">
    <property type="protein sequence ID" value="KAK9902631.1"/>
    <property type="molecule type" value="Genomic_DNA"/>
</dbReference>
<accession>A0ABR2YCY4</accession>
<comment type="caution">
    <text evidence="1">The sequence shown here is derived from an EMBL/GenBank/DDBJ whole genome shotgun (WGS) entry which is preliminary data.</text>
</comment>
<proteinExistence type="predicted"/>
<name>A0ABR2YCY4_9CHLO</name>
<sequence length="135" mass="14947">MQEANLMDAHDPLKSGLAANHSIYNLSSDMLLNGGFSGNLDSLDPNLQHLSDATNCILAYLQGWAPYNIPKQTGQSTATSTLNFIRGGQSAYNNGGGDWYILMYRRAIRTMVDAMEADYTLMGDDRRIEIHVPYI</sequence>